<dbReference type="KEGG" id="naci:NUH88_13050"/>
<sequence>MEMSPLQVGAAETGPASLAIDTAEMDSLHRLPLGLLPLKTQALKRHSLIKNAQLNGVVELFRDGESGSGQVQPDSLPNHFNSSDPELLSDVAMLKRLAAVGSYDVYTLRVALRELDIGFEHFDALKLSPEKYRELTQFMKHYTRPIIRRLFAKDSAQLGSYGNLVEYLRNPDRETVLKELERLAADLETTVNEIPRFLENYGDTFLGFSYFRSCLTESEKRIRTFRPWTQEFLRSPMARDNPALQIRVAKGLQALQEIVESVRQRFTYFDQSSDEFWENPTADSFHRLRSQITDQHASTGSVLCGLVVKFNLWTERFSTRGGSHQRRLEFLESEILPGLNALAETERRIANRYHN</sequence>
<dbReference type="AlphaFoldDB" id="A0A9J7APR0"/>
<gene>
    <name evidence="1" type="ORF">NUH88_13050</name>
</gene>
<name>A0A9J7APR0_9PROT</name>
<keyword evidence="2" id="KW-1185">Reference proteome</keyword>
<protein>
    <submittedName>
        <fullName evidence="1">Uncharacterized protein</fullName>
    </submittedName>
</protein>
<reference evidence="1" key="1">
    <citation type="submission" date="2022-08" db="EMBL/GenBank/DDBJ databases">
        <title>Nisaea acidiphila sp. nov., isolated from a marine algal debris and emended description of the genus Nisaea Urios et al. 2008.</title>
        <authorList>
            <person name="Kwon K."/>
        </authorList>
    </citation>
    <scope>NUCLEOTIDE SEQUENCE</scope>
    <source>
        <strain evidence="1">MEBiC11861</strain>
    </source>
</reference>
<dbReference type="EMBL" id="CP102480">
    <property type="protein sequence ID" value="UUX48340.1"/>
    <property type="molecule type" value="Genomic_DNA"/>
</dbReference>
<dbReference type="RefSeq" id="WP_257766848.1">
    <property type="nucleotide sequence ID" value="NZ_CP102480.1"/>
</dbReference>
<dbReference type="Proteomes" id="UP001060336">
    <property type="component" value="Chromosome"/>
</dbReference>
<evidence type="ECO:0000313" key="1">
    <source>
        <dbReference type="EMBL" id="UUX48340.1"/>
    </source>
</evidence>
<proteinExistence type="predicted"/>
<accession>A0A9J7APR0</accession>
<organism evidence="1 2">
    <name type="scientific">Nisaea acidiphila</name>
    <dbReference type="NCBI Taxonomy" id="1862145"/>
    <lineage>
        <taxon>Bacteria</taxon>
        <taxon>Pseudomonadati</taxon>
        <taxon>Pseudomonadota</taxon>
        <taxon>Alphaproteobacteria</taxon>
        <taxon>Rhodospirillales</taxon>
        <taxon>Thalassobaculaceae</taxon>
        <taxon>Nisaea</taxon>
    </lineage>
</organism>
<evidence type="ECO:0000313" key="2">
    <source>
        <dbReference type="Proteomes" id="UP001060336"/>
    </source>
</evidence>